<dbReference type="Gene3D" id="4.10.910.10">
    <property type="entry name" value="30s ribosomal protein s13, domain 2"/>
    <property type="match status" value="1"/>
</dbReference>
<dbReference type="Gene3D" id="1.10.8.50">
    <property type="match status" value="1"/>
</dbReference>
<dbReference type="GO" id="GO:0005829">
    <property type="term" value="C:cytosol"/>
    <property type="evidence" value="ECO:0007669"/>
    <property type="project" value="TreeGrafter"/>
</dbReference>
<dbReference type="GO" id="GO:0003735">
    <property type="term" value="F:structural constituent of ribosome"/>
    <property type="evidence" value="ECO:0007669"/>
    <property type="project" value="InterPro"/>
</dbReference>
<dbReference type="FunFam" id="1.10.8.50:FF:000002">
    <property type="entry name" value="40S ribosomal protein S18"/>
    <property type="match status" value="1"/>
</dbReference>
<dbReference type="SUPFAM" id="SSF46946">
    <property type="entry name" value="S13-like H2TH domain"/>
    <property type="match status" value="1"/>
</dbReference>
<evidence type="ECO:0000256" key="5">
    <source>
        <dbReference type="ARBA" id="ARBA00023274"/>
    </source>
</evidence>
<keyword evidence="3" id="KW-0963">Cytoplasm</keyword>
<evidence type="ECO:0000313" key="9">
    <source>
        <dbReference type="Proteomes" id="UP001150907"/>
    </source>
</evidence>
<evidence type="ECO:0000256" key="4">
    <source>
        <dbReference type="ARBA" id="ARBA00022980"/>
    </source>
</evidence>
<keyword evidence="5 6" id="KW-0687">Ribonucleoprotein</keyword>
<dbReference type="AlphaFoldDB" id="A0A9W8EEU0"/>
<evidence type="ECO:0000256" key="2">
    <source>
        <dbReference type="ARBA" id="ARBA00008080"/>
    </source>
</evidence>
<protein>
    <submittedName>
        <fullName evidence="8">Ribosomal 40S subunit protein S18B</fullName>
    </submittedName>
</protein>
<dbReference type="InterPro" id="IPR001892">
    <property type="entry name" value="Ribosomal_uS13"/>
</dbReference>
<feature type="compositionally biased region" description="Low complexity" evidence="7">
    <location>
        <begin position="153"/>
        <end position="170"/>
    </location>
</feature>
<dbReference type="PANTHER" id="PTHR10871">
    <property type="entry name" value="30S RIBOSOMAL PROTEIN S13/40S RIBOSOMAL PROTEIN S18"/>
    <property type="match status" value="1"/>
</dbReference>
<proteinExistence type="inferred from homology"/>
<dbReference type="EMBL" id="JANBQF010000306">
    <property type="protein sequence ID" value="KAJ2002392.1"/>
    <property type="molecule type" value="Genomic_DNA"/>
</dbReference>
<evidence type="ECO:0000313" key="8">
    <source>
        <dbReference type="EMBL" id="KAJ2002392.1"/>
    </source>
</evidence>
<sequence length="170" mass="19550">MRVCHDGYGNGYAMDASLVVTPKDQFQDMIRLLNTNVDGNKKIMYALTSIKGVGRRYSNMVCKKADIDLNKRAGEFSVEELERVVEIIQNPLQYKIPQWFLNRQKDHTTGKFSQLVANGVDNSLREDIERLKKIRVHRGIRHHRDLRVRGQHTKTTGRTGKTVGVTKKKN</sequence>
<reference evidence="8" key="1">
    <citation type="submission" date="2022-07" db="EMBL/GenBank/DDBJ databases">
        <title>Phylogenomic reconstructions and comparative analyses of Kickxellomycotina fungi.</title>
        <authorList>
            <person name="Reynolds N.K."/>
            <person name="Stajich J.E."/>
            <person name="Barry K."/>
            <person name="Grigoriev I.V."/>
            <person name="Crous P."/>
            <person name="Smith M.E."/>
        </authorList>
    </citation>
    <scope>NUCLEOTIDE SEQUENCE</scope>
    <source>
        <strain evidence="8">IMI 214461</strain>
    </source>
</reference>
<dbReference type="OrthoDB" id="5534642at2759"/>
<dbReference type="GO" id="GO:0015935">
    <property type="term" value="C:small ribosomal subunit"/>
    <property type="evidence" value="ECO:0007669"/>
    <property type="project" value="TreeGrafter"/>
</dbReference>
<dbReference type="NCBIfam" id="NF003140">
    <property type="entry name" value="PRK04053.1"/>
    <property type="match status" value="1"/>
</dbReference>
<evidence type="ECO:0000256" key="6">
    <source>
        <dbReference type="RuleBase" id="RU003830"/>
    </source>
</evidence>
<keyword evidence="9" id="KW-1185">Reference proteome</keyword>
<dbReference type="Proteomes" id="UP001150907">
    <property type="component" value="Unassembled WGS sequence"/>
</dbReference>
<accession>A0A9W8EEU0</accession>
<evidence type="ECO:0000256" key="7">
    <source>
        <dbReference type="SAM" id="MobiDB-lite"/>
    </source>
</evidence>
<dbReference type="PIRSF" id="PIRSF002134">
    <property type="entry name" value="Ribosomal_S13"/>
    <property type="match status" value="1"/>
</dbReference>
<dbReference type="HAMAP" id="MF_01315">
    <property type="entry name" value="Ribosomal_uS13"/>
    <property type="match status" value="1"/>
</dbReference>
<dbReference type="InterPro" id="IPR027437">
    <property type="entry name" value="Rbsml_uS13_C"/>
</dbReference>
<comment type="similarity">
    <text evidence="2 6">Belongs to the universal ribosomal protein uS13 family.</text>
</comment>
<dbReference type="PROSITE" id="PS00646">
    <property type="entry name" value="RIBOSOMAL_S13_1"/>
    <property type="match status" value="1"/>
</dbReference>
<evidence type="ECO:0000256" key="1">
    <source>
        <dbReference type="ARBA" id="ARBA00004496"/>
    </source>
</evidence>
<dbReference type="PANTHER" id="PTHR10871:SF3">
    <property type="entry name" value="SMALL RIBOSOMAL SUBUNIT PROTEIN US13"/>
    <property type="match status" value="1"/>
</dbReference>
<dbReference type="InterPro" id="IPR018269">
    <property type="entry name" value="Ribosomal_uS13_CS"/>
</dbReference>
<keyword evidence="4 6" id="KW-0689">Ribosomal protein</keyword>
<dbReference type="FunFam" id="4.10.910.10:FF:000002">
    <property type="entry name" value="40S ribosomal protein S18"/>
    <property type="match status" value="1"/>
</dbReference>
<organism evidence="8 9">
    <name type="scientific">Coemansia thaxteri</name>
    <dbReference type="NCBI Taxonomy" id="2663907"/>
    <lineage>
        <taxon>Eukaryota</taxon>
        <taxon>Fungi</taxon>
        <taxon>Fungi incertae sedis</taxon>
        <taxon>Zoopagomycota</taxon>
        <taxon>Kickxellomycotina</taxon>
        <taxon>Kickxellomycetes</taxon>
        <taxon>Kickxellales</taxon>
        <taxon>Kickxellaceae</taxon>
        <taxon>Coemansia</taxon>
    </lineage>
</organism>
<comment type="caution">
    <text evidence="8">The sequence shown here is derived from an EMBL/GenBank/DDBJ whole genome shotgun (WGS) entry which is preliminary data.</text>
</comment>
<name>A0A9W8EEU0_9FUNG</name>
<feature type="region of interest" description="Disordered" evidence="7">
    <location>
        <begin position="151"/>
        <end position="170"/>
    </location>
</feature>
<dbReference type="PROSITE" id="PS50159">
    <property type="entry name" value="RIBOSOMAL_S13_2"/>
    <property type="match status" value="1"/>
</dbReference>
<dbReference type="GO" id="GO:0006412">
    <property type="term" value="P:translation"/>
    <property type="evidence" value="ECO:0007669"/>
    <property type="project" value="InterPro"/>
</dbReference>
<gene>
    <name evidence="8" type="primary">RPS18</name>
    <name evidence="8" type="ORF">H4R26_003626</name>
</gene>
<dbReference type="InterPro" id="IPR010979">
    <property type="entry name" value="Ribosomal_uS13-like_H2TH"/>
</dbReference>
<dbReference type="GO" id="GO:0003723">
    <property type="term" value="F:RNA binding"/>
    <property type="evidence" value="ECO:0007669"/>
    <property type="project" value="InterPro"/>
</dbReference>
<evidence type="ECO:0000256" key="3">
    <source>
        <dbReference type="ARBA" id="ARBA00022490"/>
    </source>
</evidence>
<comment type="subcellular location">
    <subcellularLocation>
        <location evidence="1">Cytoplasm</location>
    </subcellularLocation>
</comment>
<dbReference type="Pfam" id="PF00416">
    <property type="entry name" value="Ribosomal_S13"/>
    <property type="match status" value="1"/>
</dbReference>